<evidence type="ECO:0000313" key="10">
    <source>
        <dbReference type="EMBL" id="CAK8697386.1"/>
    </source>
</evidence>
<gene>
    <name evidence="10" type="ORF">CVLEPA_LOCUS30626</name>
</gene>
<dbReference type="InterPro" id="IPR031919">
    <property type="entry name" value="Fucosidase_C"/>
</dbReference>
<dbReference type="InterPro" id="IPR016286">
    <property type="entry name" value="FUC_metazoa-typ"/>
</dbReference>
<comment type="similarity">
    <text evidence="2 7">Belongs to the glycosyl hydrolase 29 family.</text>
</comment>
<dbReference type="Gene3D" id="3.20.20.80">
    <property type="entry name" value="Glycosidases"/>
    <property type="match status" value="1"/>
</dbReference>
<feature type="domain" description="Glycoside hydrolase family 29 N-terminal" evidence="8">
    <location>
        <begin position="21"/>
        <end position="357"/>
    </location>
</feature>
<protein>
    <recommendedName>
        <fullName evidence="3">alpha-L-fucosidase</fullName>
        <ecNumber evidence="3">3.2.1.51</ecNumber>
    </recommendedName>
</protein>
<dbReference type="Pfam" id="PF01120">
    <property type="entry name" value="Alpha_L_fucos"/>
    <property type="match status" value="1"/>
</dbReference>
<organism evidence="10 11">
    <name type="scientific">Clavelina lepadiformis</name>
    <name type="common">Light-bulb sea squirt</name>
    <name type="synonym">Ascidia lepadiformis</name>
    <dbReference type="NCBI Taxonomy" id="159417"/>
    <lineage>
        <taxon>Eukaryota</taxon>
        <taxon>Metazoa</taxon>
        <taxon>Chordata</taxon>
        <taxon>Tunicata</taxon>
        <taxon>Ascidiacea</taxon>
        <taxon>Aplousobranchia</taxon>
        <taxon>Clavelinidae</taxon>
        <taxon>Clavelina</taxon>
    </lineage>
</organism>
<dbReference type="PRINTS" id="PR00741">
    <property type="entry name" value="GLHYDRLASE29"/>
</dbReference>
<evidence type="ECO:0000256" key="7">
    <source>
        <dbReference type="PIRNR" id="PIRNR001092"/>
    </source>
</evidence>
<evidence type="ECO:0000256" key="5">
    <source>
        <dbReference type="ARBA" id="ARBA00022801"/>
    </source>
</evidence>
<evidence type="ECO:0000256" key="6">
    <source>
        <dbReference type="ARBA" id="ARBA00023295"/>
    </source>
</evidence>
<dbReference type="SUPFAM" id="SSF51445">
    <property type="entry name" value="(Trans)glycosidases"/>
    <property type="match status" value="1"/>
</dbReference>
<sequence length="453" mass="52745">MRTKFSFLFICLSLFLTCFANYQPNWESLDKRPLPEWYDDAKIGIFIHWGVFSVPSYGYRNAGEWFWYRWKITASPAEAIFMDANYRPDFQYADFAPQFTAEFYNSNAWADLFKASGAGYVVLTSKHHEGYTNWPSVNSWNWNSMDVGPKRDLVGELEKSVRKRTSLHFGLYHSLYEWFNPLYQKDRANGFTTQDFIRTKTMPELYDIVKRYKPELIWSDGQWEADSSYWNSTYFIAWLYNSSPVKDTIVTNDRWGKDTLCKHGGYLTCSDHYNPGVLQERKWENAMTIDKDSWGYRRNAVLSDYITIEYLLQQLVTTISCNGNFLLNIGPAKDGTIPVVYEERLRQMGQWLQMNGEAVYGSKPWKYQNDTTNQHAWYTAKQGGDVVYAFLFQWSQSVTLRSPLASSSSATVDLLGGKPSLVWMPLKEKGVKIEIPAWSNAKWVMVLRLTGFK</sequence>
<evidence type="ECO:0000256" key="4">
    <source>
        <dbReference type="ARBA" id="ARBA00022729"/>
    </source>
</evidence>
<dbReference type="Pfam" id="PF16757">
    <property type="entry name" value="Fucosidase_C"/>
    <property type="match status" value="1"/>
</dbReference>
<keyword evidence="5 7" id="KW-0378">Hydrolase</keyword>
<keyword evidence="11" id="KW-1185">Reference proteome</keyword>
<evidence type="ECO:0000259" key="8">
    <source>
        <dbReference type="Pfam" id="PF01120"/>
    </source>
</evidence>
<feature type="signal peptide" evidence="7">
    <location>
        <begin position="1"/>
        <end position="20"/>
    </location>
</feature>
<evidence type="ECO:0000259" key="9">
    <source>
        <dbReference type="Pfam" id="PF16757"/>
    </source>
</evidence>
<reference evidence="10 11" key="1">
    <citation type="submission" date="2024-02" db="EMBL/GenBank/DDBJ databases">
        <authorList>
            <person name="Daric V."/>
            <person name="Darras S."/>
        </authorList>
    </citation>
    <scope>NUCLEOTIDE SEQUENCE [LARGE SCALE GENOMIC DNA]</scope>
</reference>
<dbReference type="Gene3D" id="2.60.40.1180">
    <property type="entry name" value="Golgi alpha-mannosidase II"/>
    <property type="match status" value="1"/>
</dbReference>
<keyword evidence="4 7" id="KW-0732">Signal</keyword>
<feature type="domain" description="Alpha-L-fucosidase C-terminal" evidence="9">
    <location>
        <begin position="368"/>
        <end position="450"/>
    </location>
</feature>
<dbReference type="PANTHER" id="PTHR10030">
    <property type="entry name" value="ALPHA-L-FUCOSIDASE"/>
    <property type="match status" value="1"/>
</dbReference>
<evidence type="ECO:0000256" key="2">
    <source>
        <dbReference type="ARBA" id="ARBA00007951"/>
    </source>
</evidence>
<dbReference type="InterPro" id="IPR017853">
    <property type="entry name" value="GH"/>
</dbReference>
<dbReference type="EMBL" id="CAWYQH010000163">
    <property type="protein sequence ID" value="CAK8697386.1"/>
    <property type="molecule type" value="Genomic_DNA"/>
</dbReference>
<accession>A0ABP0H082</accession>
<dbReference type="InterPro" id="IPR000933">
    <property type="entry name" value="Glyco_hydro_29"/>
</dbReference>
<evidence type="ECO:0000256" key="1">
    <source>
        <dbReference type="ARBA" id="ARBA00004071"/>
    </source>
</evidence>
<keyword evidence="6 7" id="KW-0326">Glycosidase</keyword>
<comment type="function">
    <text evidence="1">Alpha-L-fucosidase is responsible for hydrolyzing the alpha-1,6-linked fucose joined to the reducing-end N-acetylglucosamine of the carbohydrate moieties of glycoproteins.</text>
</comment>
<comment type="caution">
    <text evidence="10">The sequence shown here is derived from an EMBL/GenBank/DDBJ whole genome shotgun (WGS) entry which is preliminary data.</text>
</comment>
<dbReference type="Proteomes" id="UP001642483">
    <property type="component" value="Unassembled WGS sequence"/>
</dbReference>
<dbReference type="PANTHER" id="PTHR10030:SF37">
    <property type="entry name" value="ALPHA-L-FUCOSIDASE-RELATED"/>
    <property type="match status" value="1"/>
</dbReference>
<name>A0ABP0H082_CLALP</name>
<dbReference type="InterPro" id="IPR057739">
    <property type="entry name" value="Glyco_hydro_29_N"/>
</dbReference>
<feature type="chain" id="PRO_5045017219" description="alpha-L-fucosidase" evidence="7">
    <location>
        <begin position="21"/>
        <end position="453"/>
    </location>
</feature>
<evidence type="ECO:0000256" key="3">
    <source>
        <dbReference type="ARBA" id="ARBA00012662"/>
    </source>
</evidence>
<dbReference type="SMART" id="SM00812">
    <property type="entry name" value="Alpha_L_fucos"/>
    <property type="match status" value="1"/>
</dbReference>
<dbReference type="PIRSF" id="PIRSF001092">
    <property type="entry name" value="Alpha-L-fucosidase"/>
    <property type="match status" value="1"/>
</dbReference>
<evidence type="ECO:0000313" key="11">
    <source>
        <dbReference type="Proteomes" id="UP001642483"/>
    </source>
</evidence>
<dbReference type="InterPro" id="IPR013780">
    <property type="entry name" value="Glyco_hydro_b"/>
</dbReference>
<proteinExistence type="inferred from homology"/>
<dbReference type="EC" id="3.2.1.51" evidence="3"/>